<proteinExistence type="predicted"/>
<dbReference type="GO" id="GO:0006508">
    <property type="term" value="P:proteolysis"/>
    <property type="evidence" value="ECO:0007669"/>
    <property type="project" value="InterPro"/>
</dbReference>
<dbReference type="PANTHER" id="PTHR11731">
    <property type="entry name" value="PROTEASE FAMILY S9B,C DIPEPTIDYL-PEPTIDASE IV-RELATED"/>
    <property type="match status" value="1"/>
</dbReference>
<dbReference type="PANTHER" id="PTHR11731:SF193">
    <property type="entry name" value="DIPEPTIDYL PEPTIDASE 9"/>
    <property type="match status" value="1"/>
</dbReference>
<dbReference type="GO" id="GO:0008239">
    <property type="term" value="F:dipeptidyl-peptidase activity"/>
    <property type="evidence" value="ECO:0007669"/>
    <property type="project" value="TreeGrafter"/>
</dbReference>
<dbReference type="OrthoDB" id="9812921at2"/>
<dbReference type="Gene3D" id="2.140.10.30">
    <property type="entry name" value="Dipeptidylpeptidase IV, N-terminal domain"/>
    <property type="match status" value="1"/>
</dbReference>
<protein>
    <submittedName>
        <fullName evidence="4">S9 family peptidase</fullName>
    </submittedName>
</protein>
<evidence type="ECO:0000259" key="3">
    <source>
        <dbReference type="Pfam" id="PF00930"/>
    </source>
</evidence>
<dbReference type="InterPro" id="IPR001375">
    <property type="entry name" value="Peptidase_S9_cat"/>
</dbReference>
<comment type="caution">
    <text evidence="4">The sequence shown here is derived from an EMBL/GenBank/DDBJ whole genome shotgun (WGS) entry which is preliminary data.</text>
</comment>
<accession>A0A2P6M9A7</accession>
<dbReference type="GO" id="GO:0008236">
    <property type="term" value="F:serine-type peptidase activity"/>
    <property type="evidence" value="ECO:0007669"/>
    <property type="project" value="InterPro"/>
</dbReference>
<dbReference type="InterPro" id="IPR050278">
    <property type="entry name" value="Serine_Prot_S9B/DPPIV"/>
</dbReference>
<dbReference type="SUPFAM" id="SSF82171">
    <property type="entry name" value="DPP6 N-terminal domain-like"/>
    <property type="match status" value="1"/>
</dbReference>
<feature type="domain" description="Dipeptidylpeptidase IV N-terminal" evidence="3">
    <location>
        <begin position="125"/>
        <end position="462"/>
    </location>
</feature>
<organism evidence="4 5">
    <name type="scientific">Arenimonas caeni</name>
    <dbReference type="NCBI Taxonomy" id="2058085"/>
    <lineage>
        <taxon>Bacteria</taxon>
        <taxon>Pseudomonadati</taxon>
        <taxon>Pseudomonadota</taxon>
        <taxon>Gammaproteobacteria</taxon>
        <taxon>Lysobacterales</taxon>
        <taxon>Lysobacteraceae</taxon>
        <taxon>Arenimonas</taxon>
    </lineage>
</organism>
<dbReference type="InterPro" id="IPR002469">
    <property type="entry name" value="Peptidase_S9B_N"/>
</dbReference>
<evidence type="ECO:0000256" key="1">
    <source>
        <dbReference type="SAM" id="SignalP"/>
    </source>
</evidence>
<dbReference type="InterPro" id="IPR029058">
    <property type="entry name" value="AB_hydrolase_fold"/>
</dbReference>
<dbReference type="Proteomes" id="UP000241736">
    <property type="component" value="Unassembled WGS sequence"/>
</dbReference>
<feature type="domain" description="Peptidase S9 prolyl oligopeptidase catalytic" evidence="2">
    <location>
        <begin position="557"/>
        <end position="750"/>
    </location>
</feature>
<keyword evidence="5" id="KW-1185">Reference proteome</keyword>
<dbReference type="EMBL" id="PVLF01000007">
    <property type="protein sequence ID" value="PRH82570.1"/>
    <property type="molecule type" value="Genomic_DNA"/>
</dbReference>
<dbReference type="SUPFAM" id="SSF53474">
    <property type="entry name" value="alpha/beta-Hydrolases"/>
    <property type="match status" value="1"/>
</dbReference>
<dbReference type="AlphaFoldDB" id="A0A2P6M9A7"/>
<evidence type="ECO:0000313" key="5">
    <source>
        <dbReference type="Proteomes" id="UP000241736"/>
    </source>
</evidence>
<dbReference type="Pfam" id="PF00930">
    <property type="entry name" value="DPPIV_N"/>
    <property type="match status" value="1"/>
</dbReference>
<feature type="chain" id="PRO_5015132413" evidence="1">
    <location>
        <begin position="20"/>
        <end position="751"/>
    </location>
</feature>
<dbReference type="RefSeq" id="WP_106990342.1">
    <property type="nucleotide sequence ID" value="NZ_KZ679088.1"/>
</dbReference>
<name>A0A2P6M9A7_9GAMM</name>
<keyword evidence="1" id="KW-0732">Signal</keyword>
<dbReference type="Gene3D" id="3.40.50.1820">
    <property type="entry name" value="alpha/beta hydrolase"/>
    <property type="match status" value="1"/>
</dbReference>
<feature type="signal peptide" evidence="1">
    <location>
        <begin position="1"/>
        <end position="19"/>
    </location>
</feature>
<dbReference type="Pfam" id="PF00326">
    <property type="entry name" value="Peptidase_S9"/>
    <property type="match status" value="1"/>
</dbReference>
<reference evidence="4 5" key="1">
    <citation type="submission" date="2018-03" db="EMBL/GenBank/DDBJ databases">
        <title>Arenimonas caeni sp. nov., isolated from activated sludge.</title>
        <authorList>
            <person name="Liu H."/>
        </authorList>
    </citation>
    <scope>NUCLEOTIDE SEQUENCE [LARGE SCALE GENOMIC DNA]</scope>
    <source>
        <strain evidence="5">z29</strain>
    </source>
</reference>
<gene>
    <name evidence="4" type="ORF">C6N40_07215</name>
</gene>
<sequence length="751" mass="82417">MIKSLLLATAMTLAPAAHAEKLTLEAITGGAPLSGPSLMKPAIAPDGSRVTFLRGKDSDRFQLDLWEYHVADGEARLLVDSAVVLPGDEELSDEEKARRERQRIAAFRGIVEYQWAPDSQSLLFPLGGELYLYDLREGAANPVRKLTSGTGFATDPRLSPGGKFVGFVRERNLWVIELASGRELQLTDDGGDAIGNGVAEFVADEEMGRHTGYWFAPDDSAVAFARIDESPVPVQKRYEMYADRTEVVEQFYPAAGDPNVRISLHVADLASMRAGKPGVDRPAKLEIADVDLGAEADIYLARVQWRAPGVLTFQRQTRDQRRLELVEATLASGRQRVLVTETSDTWVPLHDGLRFLADGRFLWISERSGFEHLQLHAADGAFERALTQGEWVVDALLGVDEAAGLAYVAGTLDSPLEKHVYAVPLAGGEPRRLTSAPGMHEAAFSANAAVFVDLWSNPAMPPQTELYKADGTKLATLVANDLADPAHPYAPFRAAHRPAEFGTLEAADGTPMHYSLLKPEGFDPAKRYPVVVFVYGGPAAQTVTRAWPGRADALFNQYLAQRGYVVFSLDNRGTPRRGAKFGGALYGRQGTVEVEDQVVGVDFLRTQPWVDPARIGVHGWSNGGYMTLMLLAKASDRYACGVAGAPVTDWALYDTHYTERYMDHPARNPDGYREASVFTHLDGLRSKLLLVHGMADDNVLFTNSTKLMSELQKRGTPFELMTYPGAKHGLSGADALHRYRLAEDFFDRCLR</sequence>
<evidence type="ECO:0000313" key="4">
    <source>
        <dbReference type="EMBL" id="PRH82570.1"/>
    </source>
</evidence>
<evidence type="ECO:0000259" key="2">
    <source>
        <dbReference type="Pfam" id="PF00326"/>
    </source>
</evidence>